<evidence type="ECO:0000313" key="4">
    <source>
        <dbReference type="Proteomes" id="UP001218188"/>
    </source>
</evidence>
<organism evidence="3 4">
    <name type="scientific">Mycena alexandri</name>
    <dbReference type="NCBI Taxonomy" id="1745969"/>
    <lineage>
        <taxon>Eukaryota</taxon>
        <taxon>Fungi</taxon>
        <taxon>Dikarya</taxon>
        <taxon>Basidiomycota</taxon>
        <taxon>Agaricomycotina</taxon>
        <taxon>Agaricomycetes</taxon>
        <taxon>Agaricomycetidae</taxon>
        <taxon>Agaricales</taxon>
        <taxon>Marasmiineae</taxon>
        <taxon>Mycenaceae</taxon>
        <taxon>Mycena</taxon>
    </lineage>
</organism>
<feature type="non-terminal residue" evidence="3">
    <location>
        <position position="81"/>
    </location>
</feature>
<sequence>ALFKFITHCVCLLFHFFLDYIGLQQHYIFNIFLDDPSHCSGQRHPPRLLRCYSPRSDDAVIEDTSPCTRDSDSQTGKSVPP</sequence>
<dbReference type="AlphaFoldDB" id="A0AAD6TF31"/>
<evidence type="ECO:0000256" key="2">
    <source>
        <dbReference type="SAM" id="SignalP"/>
    </source>
</evidence>
<feature type="chain" id="PRO_5041962270" evidence="2">
    <location>
        <begin position="24"/>
        <end position="81"/>
    </location>
</feature>
<protein>
    <submittedName>
        <fullName evidence="3">Uncharacterized protein</fullName>
    </submittedName>
</protein>
<feature type="region of interest" description="Disordered" evidence="1">
    <location>
        <begin position="60"/>
        <end position="81"/>
    </location>
</feature>
<keyword evidence="2" id="KW-0732">Signal</keyword>
<evidence type="ECO:0000313" key="3">
    <source>
        <dbReference type="EMBL" id="KAJ7044818.1"/>
    </source>
</evidence>
<reference evidence="3" key="1">
    <citation type="submission" date="2023-03" db="EMBL/GenBank/DDBJ databases">
        <title>Massive genome expansion in bonnet fungi (Mycena s.s.) driven by repeated elements and novel gene families across ecological guilds.</title>
        <authorList>
            <consortium name="Lawrence Berkeley National Laboratory"/>
            <person name="Harder C.B."/>
            <person name="Miyauchi S."/>
            <person name="Viragh M."/>
            <person name="Kuo A."/>
            <person name="Thoen E."/>
            <person name="Andreopoulos B."/>
            <person name="Lu D."/>
            <person name="Skrede I."/>
            <person name="Drula E."/>
            <person name="Henrissat B."/>
            <person name="Morin E."/>
            <person name="Kohler A."/>
            <person name="Barry K."/>
            <person name="LaButti K."/>
            <person name="Morin E."/>
            <person name="Salamov A."/>
            <person name="Lipzen A."/>
            <person name="Mereny Z."/>
            <person name="Hegedus B."/>
            <person name="Baldrian P."/>
            <person name="Stursova M."/>
            <person name="Weitz H."/>
            <person name="Taylor A."/>
            <person name="Grigoriev I.V."/>
            <person name="Nagy L.G."/>
            <person name="Martin F."/>
            <person name="Kauserud H."/>
        </authorList>
    </citation>
    <scope>NUCLEOTIDE SEQUENCE</scope>
    <source>
        <strain evidence="3">CBHHK200</strain>
    </source>
</reference>
<feature type="signal peptide" evidence="2">
    <location>
        <begin position="1"/>
        <end position="23"/>
    </location>
</feature>
<feature type="compositionally biased region" description="Polar residues" evidence="1">
    <location>
        <begin position="65"/>
        <end position="81"/>
    </location>
</feature>
<keyword evidence="4" id="KW-1185">Reference proteome</keyword>
<dbReference type="EMBL" id="JARJCM010000006">
    <property type="protein sequence ID" value="KAJ7044818.1"/>
    <property type="molecule type" value="Genomic_DNA"/>
</dbReference>
<proteinExistence type="predicted"/>
<gene>
    <name evidence="3" type="ORF">C8F04DRAFT_1389103</name>
</gene>
<name>A0AAD6TF31_9AGAR</name>
<accession>A0AAD6TF31</accession>
<comment type="caution">
    <text evidence="3">The sequence shown here is derived from an EMBL/GenBank/DDBJ whole genome shotgun (WGS) entry which is preliminary data.</text>
</comment>
<dbReference type="Proteomes" id="UP001218188">
    <property type="component" value="Unassembled WGS sequence"/>
</dbReference>
<evidence type="ECO:0000256" key="1">
    <source>
        <dbReference type="SAM" id="MobiDB-lite"/>
    </source>
</evidence>